<dbReference type="PANTHER" id="PTHR47572:SF5">
    <property type="entry name" value="BLR2277 PROTEIN"/>
    <property type="match status" value="1"/>
</dbReference>
<sequence length="282" mass="29859">MEFHTIATDVGFTEGPVFTQAGDIVFTSIDRGRVYLVRDGETSSLGLTGAGPNGATEGADGSIYVAQNGGQFPAHRWPGVTGGVQAISPDGLVRTISTDPCFPNDLCFGPDGFLYVTDPSRGPRRDDGRLWRIDVTTGESELLTSTAWYPNGIGFGREDDAMYVAQGAEGRILRFPFAPGGKLGTPELFVQLAHGRPDGFAWDVDGNMVIGAITGTAPGDLQVYGPDGKLLDIIAPGEGTKYTNVAISPDKQLIVTDSDKGQVLSAEWPSAGLLLHPFRNKA</sequence>
<dbReference type="OrthoDB" id="9768084at2"/>
<accession>C1B6S7</accession>
<reference evidence="2 3" key="1">
    <citation type="submission" date="2009-03" db="EMBL/GenBank/DDBJ databases">
        <title>Comparison of the complete genome sequences of Rhodococcus erythropolis PR4 and Rhodococcus opacus B4.</title>
        <authorList>
            <person name="Takarada H."/>
            <person name="Sekine M."/>
            <person name="Hosoyama A."/>
            <person name="Yamada R."/>
            <person name="Fujisawa T."/>
            <person name="Omata S."/>
            <person name="Shimizu A."/>
            <person name="Tsukatani N."/>
            <person name="Tanikawa S."/>
            <person name="Fujita N."/>
            <person name="Harayama S."/>
        </authorList>
    </citation>
    <scope>NUCLEOTIDE SEQUENCE [LARGE SCALE GENOMIC DNA]</scope>
    <source>
        <strain evidence="2 3">B4</strain>
    </source>
</reference>
<dbReference type="STRING" id="632772.ROP_31330"/>
<dbReference type="Pfam" id="PF08450">
    <property type="entry name" value="SGL"/>
    <property type="match status" value="1"/>
</dbReference>
<evidence type="ECO:0000313" key="3">
    <source>
        <dbReference type="Proteomes" id="UP000002212"/>
    </source>
</evidence>
<dbReference type="Gene3D" id="2.120.10.30">
    <property type="entry name" value="TolB, C-terminal domain"/>
    <property type="match status" value="1"/>
</dbReference>
<organism evidence="2 3">
    <name type="scientific">Rhodococcus opacus (strain B4)</name>
    <dbReference type="NCBI Taxonomy" id="632772"/>
    <lineage>
        <taxon>Bacteria</taxon>
        <taxon>Bacillati</taxon>
        <taxon>Actinomycetota</taxon>
        <taxon>Actinomycetes</taxon>
        <taxon>Mycobacteriales</taxon>
        <taxon>Nocardiaceae</taxon>
        <taxon>Rhodococcus</taxon>
    </lineage>
</organism>
<dbReference type="PANTHER" id="PTHR47572">
    <property type="entry name" value="LIPOPROTEIN-RELATED"/>
    <property type="match status" value="1"/>
</dbReference>
<name>C1B6S7_RHOOB</name>
<dbReference type="SUPFAM" id="SSF63829">
    <property type="entry name" value="Calcium-dependent phosphotriesterase"/>
    <property type="match status" value="1"/>
</dbReference>
<dbReference type="EMBL" id="AP011115">
    <property type="protein sequence ID" value="BAH51380.1"/>
    <property type="molecule type" value="Genomic_DNA"/>
</dbReference>
<dbReference type="RefSeq" id="WP_012690333.1">
    <property type="nucleotide sequence ID" value="NC_012522.1"/>
</dbReference>
<dbReference type="Proteomes" id="UP000002212">
    <property type="component" value="Chromosome"/>
</dbReference>
<evidence type="ECO:0000259" key="1">
    <source>
        <dbReference type="Pfam" id="PF08450"/>
    </source>
</evidence>
<gene>
    <name evidence="2" type="ordered locus">ROP_31330</name>
</gene>
<evidence type="ECO:0000313" key="2">
    <source>
        <dbReference type="EMBL" id="BAH51380.1"/>
    </source>
</evidence>
<dbReference type="InterPro" id="IPR013658">
    <property type="entry name" value="SGL"/>
</dbReference>
<dbReference type="KEGG" id="rop:ROP_31330"/>
<feature type="domain" description="SMP-30/Gluconolactonase/LRE-like region" evidence="1">
    <location>
        <begin position="12"/>
        <end position="256"/>
    </location>
</feature>
<dbReference type="AlphaFoldDB" id="C1B6S7"/>
<dbReference type="HOGENOM" id="CLU_036110_0_1_11"/>
<proteinExistence type="predicted"/>
<dbReference type="PATRIC" id="fig|632772.20.peg.3280"/>
<protein>
    <recommendedName>
        <fullName evidence="1">SMP-30/Gluconolactonase/LRE-like region domain-containing protein</fullName>
    </recommendedName>
</protein>
<dbReference type="InterPro" id="IPR011042">
    <property type="entry name" value="6-blade_b-propeller_TolB-like"/>
</dbReference>
<dbReference type="InterPro" id="IPR051262">
    <property type="entry name" value="SMP-30/CGR1_Lactonase"/>
</dbReference>